<dbReference type="GeneID" id="60255751"/>
<keyword evidence="4" id="KW-1185">Reference proteome</keyword>
<gene>
    <name evidence="3" type="ORF">C8D84_11223</name>
</gene>
<feature type="signal peptide" evidence="2">
    <location>
        <begin position="1"/>
        <end position="25"/>
    </location>
</feature>
<dbReference type="InterPro" id="IPR021242">
    <property type="entry name" value="DUF2799"/>
</dbReference>
<dbReference type="PROSITE" id="PS51257">
    <property type="entry name" value="PROKAR_LIPOPROTEIN"/>
    <property type="match status" value="1"/>
</dbReference>
<protein>
    <submittedName>
        <fullName evidence="3">Uncharacterized protein DUF2799</fullName>
    </submittedName>
</protein>
<comment type="caution">
    <text evidence="3">The sequence shown here is derived from an EMBL/GenBank/DDBJ whole genome shotgun (WGS) entry which is preliminary data.</text>
</comment>
<feature type="coiled-coil region" evidence="1">
    <location>
        <begin position="129"/>
        <end position="191"/>
    </location>
</feature>
<dbReference type="Pfam" id="PF10973">
    <property type="entry name" value="DUF2799"/>
    <property type="match status" value="1"/>
</dbReference>
<name>A0A2V1ZUZ7_PSYIM</name>
<evidence type="ECO:0000313" key="3">
    <source>
        <dbReference type="EMBL" id="PWK08885.1"/>
    </source>
</evidence>
<reference evidence="3 4" key="1">
    <citation type="submission" date="2018-05" db="EMBL/GenBank/DDBJ databases">
        <title>Genomic Encyclopedia of Type Strains, Phase IV (KMG-IV): sequencing the most valuable type-strain genomes for metagenomic binning, comparative biology and taxonomic classification.</title>
        <authorList>
            <person name="Goeker M."/>
        </authorList>
    </citation>
    <scope>NUCLEOTIDE SEQUENCE [LARGE SCALE GENOMIC DNA]</scope>
    <source>
        <strain evidence="3 4">DSM 7229</strain>
    </source>
</reference>
<accession>A0A2V1ZUZ7</accession>
<dbReference type="Proteomes" id="UP000245655">
    <property type="component" value="Unassembled WGS sequence"/>
</dbReference>
<keyword evidence="2" id="KW-0732">Signal</keyword>
<organism evidence="3 4">
    <name type="scientific">Psychrobacter immobilis</name>
    <dbReference type="NCBI Taxonomy" id="498"/>
    <lineage>
        <taxon>Bacteria</taxon>
        <taxon>Pseudomonadati</taxon>
        <taxon>Pseudomonadota</taxon>
        <taxon>Gammaproteobacteria</taxon>
        <taxon>Moraxellales</taxon>
        <taxon>Moraxellaceae</taxon>
        <taxon>Psychrobacter</taxon>
    </lineage>
</organism>
<feature type="chain" id="PRO_5016041956" evidence="2">
    <location>
        <begin position="26"/>
        <end position="194"/>
    </location>
</feature>
<evidence type="ECO:0000256" key="1">
    <source>
        <dbReference type="SAM" id="Coils"/>
    </source>
</evidence>
<evidence type="ECO:0000313" key="4">
    <source>
        <dbReference type="Proteomes" id="UP000245655"/>
    </source>
</evidence>
<keyword evidence="1" id="KW-0175">Coiled coil</keyword>
<sequence>MRQFVLRPSLSLALLGSIVLLSSCATLSKQECLVGDWQAIGYNDGVAGYQSDRLASHAKACAKASVAPNYLAWERGRQLGLKQYCTTSNAYNVGRRGRQLNNVCPLTLANTLQTANQKGLDYYALDSQLDKDKRLIETYQEEFDKLESGAMLNFANEKEARARLLSLADELRKAKRRMNTTQRQLEALNQSNSY</sequence>
<dbReference type="RefSeq" id="WP_109591862.1">
    <property type="nucleotide sequence ID" value="NZ_CAJGZY010000020.1"/>
</dbReference>
<dbReference type="EMBL" id="QGGM01000012">
    <property type="protein sequence ID" value="PWK08885.1"/>
    <property type="molecule type" value="Genomic_DNA"/>
</dbReference>
<proteinExistence type="predicted"/>
<dbReference type="AlphaFoldDB" id="A0A2V1ZUZ7"/>
<evidence type="ECO:0000256" key="2">
    <source>
        <dbReference type="SAM" id="SignalP"/>
    </source>
</evidence>